<gene>
    <name evidence="2" type="ORF">MSPICULIGERA_LOCUS8399</name>
</gene>
<protein>
    <submittedName>
        <fullName evidence="2">Uncharacterized protein</fullName>
    </submittedName>
</protein>
<feature type="signal peptide" evidence="1">
    <location>
        <begin position="1"/>
        <end position="19"/>
    </location>
</feature>
<dbReference type="Proteomes" id="UP001177023">
    <property type="component" value="Unassembled WGS sequence"/>
</dbReference>
<name>A0AA36CKB8_9BILA</name>
<accession>A0AA36CKB8</accession>
<proteinExistence type="predicted"/>
<keyword evidence="3" id="KW-1185">Reference proteome</keyword>
<keyword evidence="1" id="KW-0732">Signal</keyword>
<organism evidence="2 3">
    <name type="scientific">Mesorhabditis spiculigera</name>
    <dbReference type="NCBI Taxonomy" id="96644"/>
    <lineage>
        <taxon>Eukaryota</taxon>
        <taxon>Metazoa</taxon>
        <taxon>Ecdysozoa</taxon>
        <taxon>Nematoda</taxon>
        <taxon>Chromadorea</taxon>
        <taxon>Rhabditida</taxon>
        <taxon>Rhabditina</taxon>
        <taxon>Rhabditomorpha</taxon>
        <taxon>Rhabditoidea</taxon>
        <taxon>Rhabditidae</taxon>
        <taxon>Mesorhabditinae</taxon>
        <taxon>Mesorhabditis</taxon>
    </lineage>
</organism>
<evidence type="ECO:0000313" key="3">
    <source>
        <dbReference type="Proteomes" id="UP001177023"/>
    </source>
</evidence>
<feature type="chain" id="PRO_5041445049" evidence="1">
    <location>
        <begin position="20"/>
        <end position="81"/>
    </location>
</feature>
<reference evidence="2" key="1">
    <citation type="submission" date="2023-06" db="EMBL/GenBank/DDBJ databases">
        <authorList>
            <person name="Delattre M."/>
        </authorList>
    </citation>
    <scope>NUCLEOTIDE SEQUENCE</scope>
    <source>
        <strain evidence="2">AF72</strain>
    </source>
</reference>
<sequence>MKFLFLCTVVILASASAAALTARDIELYKLRQQVACSYDQTKYWRPEVFIGDMILGPECVCRPGYHFNLADYNLPCTRNQD</sequence>
<evidence type="ECO:0000256" key="1">
    <source>
        <dbReference type="SAM" id="SignalP"/>
    </source>
</evidence>
<comment type="caution">
    <text evidence="2">The sequence shown here is derived from an EMBL/GenBank/DDBJ whole genome shotgun (WGS) entry which is preliminary data.</text>
</comment>
<dbReference type="AlphaFoldDB" id="A0AA36CKB8"/>
<dbReference type="EMBL" id="CATQJA010002205">
    <property type="protein sequence ID" value="CAJ0569944.1"/>
    <property type="molecule type" value="Genomic_DNA"/>
</dbReference>
<evidence type="ECO:0000313" key="2">
    <source>
        <dbReference type="EMBL" id="CAJ0569944.1"/>
    </source>
</evidence>
<feature type="non-terminal residue" evidence="2">
    <location>
        <position position="81"/>
    </location>
</feature>